<dbReference type="AlphaFoldDB" id="A0A242K168"/>
<dbReference type="InterPro" id="IPR008490">
    <property type="entry name" value="Transposase_InsH_N"/>
</dbReference>
<name>A0A242K168_9ENTE</name>
<dbReference type="InterPro" id="IPR025668">
    <property type="entry name" value="Tnp_DDE_dom"/>
</dbReference>
<evidence type="ECO:0000259" key="2">
    <source>
        <dbReference type="Pfam" id="PF13751"/>
    </source>
</evidence>
<proteinExistence type="predicted"/>
<dbReference type="Proteomes" id="UP000194933">
    <property type="component" value="Unassembled WGS sequence"/>
</dbReference>
<evidence type="ECO:0008006" key="5">
    <source>
        <dbReference type="Google" id="ProtNLM"/>
    </source>
</evidence>
<reference evidence="3 4" key="1">
    <citation type="submission" date="2017-05" db="EMBL/GenBank/DDBJ databases">
        <title>The Genome Sequence of Enterococcus sp. 10A9_DIV0425.</title>
        <authorList>
            <consortium name="The Broad Institute Genomics Platform"/>
            <consortium name="The Broad Institute Genomic Center for Infectious Diseases"/>
            <person name="Earl A."/>
            <person name="Manson A."/>
            <person name="Schwartman J."/>
            <person name="Gilmore M."/>
            <person name="Abouelleil A."/>
            <person name="Cao P."/>
            <person name="Chapman S."/>
            <person name="Cusick C."/>
            <person name="Shea T."/>
            <person name="Young S."/>
            <person name="Neafsey D."/>
            <person name="Nusbaum C."/>
            <person name="Birren B."/>
        </authorList>
    </citation>
    <scope>NUCLEOTIDE SEQUENCE [LARGE SCALE GENOMIC DNA]</scope>
    <source>
        <strain evidence="3 4">10A9_DIV0425</strain>
    </source>
</reference>
<accession>A0A242K168</accession>
<dbReference type="NCBIfam" id="NF033551">
    <property type="entry name" value="transpos_IS1182"/>
    <property type="match status" value="1"/>
</dbReference>
<keyword evidence="4" id="KW-1185">Reference proteome</keyword>
<dbReference type="Pfam" id="PF13751">
    <property type="entry name" value="DDE_Tnp_1_6"/>
    <property type="match status" value="1"/>
</dbReference>
<dbReference type="PANTHER" id="PTHR33408:SF2">
    <property type="entry name" value="TRANSPOSASE DDE DOMAIN-CONTAINING PROTEIN"/>
    <property type="match status" value="1"/>
</dbReference>
<feature type="domain" description="Transposase InsH N-terminal" evidence="1">
    <location>
        <begin position="17"/>
        <end position="113"/>
    </location>
</feature>
<dbReference type="STRING" id="1987383.A5844_001544"/>
<evidence type="ECO:0000313" key="3">
    <source>
        <dbReference type="EMBL" id="OTP11409.1"/>
    </source>
</evidence>
<gene>
    <name evidence="3" type="ORF">A5844_001544</name>
</gene>
<dbReference type="InterPro" id="IPR047629">
    <property type="entry name" value="IS1182_transpos"/>
</dbReference>
<organism evidence="3 4">
    <name type="scientific">Candidatus Enterococcus wittei</name>
    <dbReference type="NCBI Taxonomy" id="1987383"/>
    <lineage>
        <taxon>Bacteria</taxon>
        <taxon>Bacillati</taxon>
        <taxon>Bacillota</taxon>
        <taxon>Bacilli</taxon>
        <taxon>Lactobacillales</taxon>
        <taxon>Enterococcaceae</taxon>
        <taxon>Enterococcus</taxon>
    </lineage>
</organism>
<comment type="caution">
    <text evidence="3">The sequence shown here is derived from an EMBL/GenBank/DDBJ whole genome shotgun (WGS) entry which is preliminary data.</text>
</comment>
<feature type="domain" description="Transposase DDE" evidence="2">
    <location>
        <begin position="321"/>
        <end position="440"/>
    </location>
</feature>
<dbReference type="EMBL" id="NGMO01000002">
    <property type="protein sequence ID" value="OTP11409.1"/>
    <property type="molecule type" value="Genomic_DNA"/>
</dbReference>
<dbReference type="RefSeq" id="WP_256924535.1">
    <property type="nucleotide sequence ID" value="NZ_NGMO01000002.1"/>
</dbReference>
<protein>
    <recommendedName>
        <fullName evidence="5">Transposase</fullName>
    </recommendedName>
</protein>
<evidence type="ECO:0000313" key="4">
    <source>
        <dbReference type="Proteomes" id="UP000194933"/>
    </source>
</evidence>
<dbReference type="PANTHER" id="PTHR33408">
    <property type="entry name" value="TRANSPOSASE"/>
    <property type="match status" value="1"/>
</dbReference>
<dbReference type="Pfam" id="PF05598">
    <property type="entry name" value="DUF772"/>
    <property type="match status" value="1"/>
</dbReference>
<evidence type="ECO:0000259" key="1">
    <source>
        <dbReference type="Pfam" id="PF05598"/>
    </source>
</evidence>
<sequence length="517" mass="61332">MMSKQSMDSRMEEAKISLDALVPKNHLVRKIDKSLSFDFIYPIVESTYSTIGRPSVDPVVLVKLVFIQYLFGIRSMRQTIKEVETNLAYRWFLGLSLIDKVPHFSTFGKNYARRFRETDLFEQIFIVILEQAVDARFIHEEILYMDSTHIKANANKRIFTREMAHKEAILYQKQLEEEINEARIAEGKRPFGSIIRQEVVERKISVADPESGYYVKTEREKQFAYSAHTVCDENGFVLDVMITPGNLHDSRMLVPQIERVKSRGFSFYGVAADAAYKTPWNTKYLIDQKLRPIFPYTRPKGNKERFKKKDFDYDSHYNWYLCPNDQTLQFRTTTRDGYKKYVSKSFICETCPLLKNCTESQKHQKEIHRHIWEDYLDEAEHLRHTAYNREKYKKRKETIERVFADAKEKHGMRYTKYRGLEKNQVHTMLVFAAMNLKKLATWQWKHMSSYLLLYKNRQKYQSTLLVKRKLMLLSTVCRKKGILSFCSPIAPMPSCHLYFYIEKSLFIEVLSQYHSYI</sequence>